<evidence type="ECO:0000313" key="2">
    <source>
        <dbReference type="EMBL" id="BCZ24647.1"/>
    </source>
</evidence>
<sequence>MRRQPLGERGARLGGLGRPGDVPDQTFVARTVFAHDRHGLLDTVECGQCGLDFAEFDAVAADLDLLVGAAQIPQLPIGAPGRQVAGAVHACAPVAERARHEP</sequence>
<name>A0ABN6ILB0_9MYCO</name>
<reference evidence="2 3" key="1">
    <citation type="submission" date="2021-07" db="EMBL/GenBank/DDBJ databases">
        <title>Complete genome sequence of nontuberculous Mycobacterium sp. TY59.</title>
        <authorList>
            <person name="Fukushima K."/>
        </authorList>
    </citation>
    <scope>NUCLEOTIDE SEQUENCE [LARGE SCALE GENOMIC DNA]</scope>
    <source>
        <strain evidence="2 3">TY59</strain>
    </source>
</reference>
<reference evidence="2 3" key="2">
    <citation type="submission" date="2021-07" db="EMBL/GenBank/DDBJ databases">
        <authorList>
            <person name="Matsumoto Y."/>
            <person name="Motooka D."/>
            <person name="Nakamura S."/>
        </authorList>
    </citation>
    <scope>NUCLEOTIDE SEQUENCE [LARGE SCALE GENOMIC DNA]</scope>
    <source>
        <strain evidence="2 3">TY59</strain>
    </source>
</reference>
<keyword evidence="3" id="KW-1185">Reference proteome</keyword>
<gene>
    <name evidence="2" type="ORF">MTY59_45020</name>
</gene>
<protein>
    <submittedName>
        <fullName evidence="2">Uncharacterized protein</fullName>
    </submittedName>
</protein>
<organism evidence="2 3">
    <name type="scientific">Mycobacterium senriense</name>
    <dbReference type="NCBI Taxonomy" id="2775496"/>
    <lineage>
        <taxon>Bacteria</taxon>
        <taxon>Bacillati</taxon>
        <taxon>Actinomycetota</taxon>
        <taxon>Actinomycetes</taxon>
        <taxon>Mycobacteriales</taxon>
        <taxon>Mycobacteriaceae</taxon>
        <taxon>Mycobacterium</taxon>
        <taxon>Mycobacterium avium complex (MAC)</taxon>
    </lineage>
</organism>
<evidence type="ECO:0000313" key="3">
    <source>
        <dbReference type="Proteomes" id="UP000826012"/>
    </source>
</evidence>
<dbReference type="EMBL" id="AP024828">
    <property type="protein sequence ID" value="BCZ24647.1"/>
    <property type="molecule type" value="Genomic_DNA"/>
</dbReference>
<dbReference type="Proteomes" id="UP000826012">
    <property type="component" value="Chromosome"/>
</dbReference>
<feature type="compositionally biased region" description="Basic and acidic residues" evidence="1">
    <location>
        <begin position="1"/>
        <end position="11"/>
    </location>
</feature>
<evidence type="ECO:0000256" key="1">
    <source>
        <dbReference type="SAM" id="MobiDB-lite"/>
    </source>
</evidence>
<feature type="region of interest" description="Disordered" evidence="1">
    <location>
        <begin position="1"/>
        <end position="22"/>
    </location>
</feature>
<accession>A0ABN6ILB0</accession>
<proteinExistence type="predicted"/>